<accession>A0A016TC00</accession>
<comment type="caution">
    <text evidence="1">The sequence shown here is derived from an EMBL/GenBank/DDBJ whole genome shotgun (WGS) entry which is preliminary data.</text>
</comment>
<dbReference type="AlphaFoldDB" id="A0A016TC00"/>
<keyword evidence="2" id="KW-1185">Reference proteome</keyword>
<evidence type="ECO:0000313" key="2">
    <source>
        <dbReference type="Proteomes" id="UP000024635"/>
    </source>
</evidence>
<dbReference type="PANTHER" id="PTHR19446">
    <property type="entry name" value="REVERSE TRANSCRIPTASES"/>
    <property type="match status" value="1"/>
</dbReference>
<dbReference type="OrthoDB" id="5836144at2759"/>
<proteinExistence type="predicted"/>
<dbReference type="Proteomes" id="UP000024635">
    <property type="component" value="Unassembled WGS sequence"/>
</dbReference>
<dbReference type="EMBL" id="JARK01001453">
    <property type="protein sequence ID" value="EYC00173.1"/>
    <property type="molecule type" value="Genomic_DNA"/>
</dbReference>
<evidence type="ECO:0000313" key="1">
    <source>
        <dbReference type="EMBL" id="EYC00173.1"/>
    </source>
</evidence>
<gene>
    <name evidence="1" type="primary">Acey_s0117.g650</name>
    <name evidence="1" type="ORF">Y032_0117g650</name>
</gene>
<sequence length="118" mass="13441">MGMSTLLAARTIGRPIGLLHDSIRVVERVNQPPNPRYHPRVTNQCGFNAKCGTTNAIHAASLLIGKNREKQKPLHLAFLDLEKAFDGDHHKVIYALRWHGFSDELIEWVRILYAYPRS</sequence>
<organism evidence="1 2">
    <name type="scientific">Ancylostoma ceylanicum</name>
    <dbReference type="NCBI Taxonomy" id="53326"/>
    <lineage>
        <taxon>Eukaryota</taxon>
        <taxon>Metazoa</taxon>
        <taxon>Ecdysozoa</taxon>
        <taxon>Nematoda</taxon>
        <taxon>Chromadorea</taxon>
        <taxon>Rhabditida</taxon>
        <taxon>Rhabditina</taxon>
        <taxon>Rhabditomorpha</taxon>
        <taxon>Strongyloidea</taxon>
        <taxon>Ancylostomatidae</taxon>
        <taxon>Ancylostomatinae</taxon>
        <taxon>Ancylostoma</taxon>
    </lineage>
</organism>
<reference evidence="2" key="1">
    <citation type="journal article" date="2015" name="Nat. Genet.">
        <title>The genome and transcriptome of the zoonotic hookworm Ancylostoma ceylanicum identify infection-specific gene families.</title>
        <authorList>
            <person name="Schwarz E.M."/>
            <person name="Hu Y."/>
            <person name="Antoshechkin I."/>
            <person name="Miller M.M."/>
            <person name="Sternberg P.W."/>
            <person name="Aroian R.V."/>
        </authorList>
    </citation>
    <scope>NUCLEOTIDE SEQUENCE</scope>
    <source>
        <strain evidence="2">HY135</strain>
    </source>
</reference>
<evidence type="ECO:0008006" key="3">
    <source>
        <dbReference type="Google" id="ProtNLM"/>
    </source>
</evidence>
<protein>
    <recommendedName>
        <fullName evidence="3">Reverse transcriptase domain-containing protein</fullName>
    </recommendedName>
</protein>
<name>A0A016TC00_9BILA</name>